<evidence type="ECO:0000256" key="1">
    <source>
        <dbReference type="ARBA" id="ARBA00004613"/>
    </source>
</evidence>
<dbReference type="EMBL" id="JAZGQO010000002">
    <property type="protein sequence ID" value="KAK6190564.1"/>
    <property type="molecule type" value="Genomic_DNA"/>
</dbReference>
<accession>A0AAN8PZU4</accession>
<dbReference type="InterPro" id="IPR033113">
    <property type="entry name" value="PLA2_histidine"/>
</dbReference>
<gene>
    <name evidence="5" type="ORF">SNE40_002401</name>
</gene>
<dbReference type="GO" id="GO:0005576">
    <property type="term" value="C:extracellular region"/>
    <property type="evidence" value="ECO:0007669"/>
    <property type="project" value="UniProtKB-SubCell"/>
</dbReference>
<dbReference type="Proteomes" id="UP001347796">
    <property type="component" value="Unassembled WGS sequence"/>
</dbReference>
<protein>
    <recommendedName>
        <fullName evidence="4">Phospholipase A2-like central domain-containing protein</fullName>
    </recommendedName>
</protein>
<dbReference type="Gene3D" id="1.20.90.10">
    <property type="entry name" value="Phospholipase A2 domain"/>
    <property type="match status" value="1"/>
</dbReference>
<evidence type="ECO:0000313" key="6">
    <source>
        <dbReference type="Proteomes" id="UP001347796"/>
    </source>
</evidence>
<dbReference type="GO" id="GO:0006644">
    <property type="term" value="P:phospholipid metabolic process"/>
    <property type="evidence" value="ECO:0007669"/>
    <property type="project" value="InterPro"/>
</dbReference>
<dbReference type="PROSITE" id="PS00118">
    <property type="entry name" value="PA2_HIS"/>
    <property type="match status" value="1"/>
</dbReference>
<comment type="caution">
    <text evidence="5">The sequence shown here is derived from an EMBL/GenBank/DDBJ whole genome shotgun (WGS) entry which is preliminary data.</text>
</comment>
<dbReference type="InterPro" id="IPR036444">
    <property type="entry name" value="PLipase_A2_dom_sf"/>
</dbReference>
<proteinExistence type="predicted"/>
<comment type="subcellular location">
    <subcellularLocation>
        <location evidence="1">Secreted</location>
    </subcellularLocation>
</comment>
<organism evidence="5 6">
    <name type="scientific">Patella caerulea</name>
    <name type="common">Rayed Mediterranean limpet</name>
    <dbReference type="NCBI Taxonomy" id="87958"/>
    <lineage>
        <taxon>Eukaryota</taxon>
        <taxon>Metazoa</taxon>
        <taxon>Spiralia</taxon>
        <taxon>Lophotrochozoa</taxon>
        <taxon>Mollusca</taxon>
        <taxon>Gastropoda</taxon>
        <taxon>Patellogastropoda</taxon>
        <taxon>Patelloidea</taxon>
        <taxon>Patellidae</taxon>
        <taxon>Patella</taxon>
    </lineage>
</organism>
<keyword evidence="2" id="KW-0964">Secreted</keyword>
<evidence type="ECO:0000259" key="4">
    <source>
        <dbReference type="Pfam" id="PF05826"/>
    </source>
</evidence>
<feature type="domain" description="Phospholipase A2-like central" evidence="4">
    <location>
        <begin position="89"/>
        <end position="190"/>
    </location>
</feature>
<dbReference type="GO" id="GO:0004623">
    <property type="term" value="F:phospholipase A2 activity"/>
    <property type="evidence" value="ECO:0007669"/>
    <property type="project" value="InterPro"/>
</dbReference>
<keyword evidence="6" id="KW-1185">Reference proteome</keyword>
<dbReference type="AlphaFoldDB" id="A0AAN8PZU4"/>
<feature type="signal peptide" evidence="3">
    <location>
        <begin position="1"/>
        <end position="19"/>
    </location>
</feature>
<sequence>MLSLLISVVLAISIPGGLSEEYFFFNSTEDLGVVYVTDEINAGLDCYTLLRNSSEIENALEVTINELDGMIESCSDGDGRRKRAVINIIAPGTKWCGTGDVAKNDDDLGSNAVTDACCRTHDKCKPDIGGFGRKGTFINVLPWTRLHCDCDNAFHSCLKSARNTNNAEKIVADIAGFAYFHVTNTKCFKEHSYRICTKLGWFKCNGYTTFNTYKWHDNKSY</sequence>
<reference evidence="5 6" key="1">
    <citation type="submission" date="2024-01" db="EMBL/GenBank/DDBJ databases">
        <title>The genome of the rayed Mediterranean limpet Patella caerulea (Linnaeus, 1758).</title>
        <authorList>
            <person name="Anh-Thu Weber A."/>
            <person name="Halstead-Nussloch G."/>
        </authorList>
    </citation>
    <scope>NUCLEOTIDE SEQUENCE [LARGE SCALE GENOMIC DNA]</scope>
    <source>
        <strain evidence="5">AATW-2023a</strain>
        <tissue evidence="5">Whole specimen</tissue>
    </source>
</reference>
<evidence type="ECO:0000313" key="5">
    <source>
        <dbReference type="EMBL" id="KAK6190564.1"/>
    </source>
</evidence>
<dbReference type="PANTHER" id="PTHR12253">
    <property type="entry name" value="RH14732P"/>
    <property type="match status" value="1"/>
</dbReference>
<evidence type="ECO:0000256" key="2">
    <source>
        <dbReference type="ARBA" id="ARBA00022525"/>
    </source>
</evidence>
<name>A0AAN8PZU4_PATCE</name>
<dbReference type="GO" id="GO:0050482">
    <property type="term" value="P:arachidonate secretion"/>
    <property type="evidence" value="ECO:0007669"/>
    <property type="project" value="InterPro"/>
</dbReference>
<evidence type="ECO:0000256" key="3">
    <source>
        <dbReference type="SAM" id="SignalP"/>
    </source>
</evidence>
<dbReference type="SUPFAM" id="SSF48619">
    <property type="entry name" value="Phospholipase A2, PLA2"/>
    <property type="match status" value="1"/>
</dbReference>
<dbReference type="InterPro" id="IPR016090">
    <property type="entry name" value="PLA2-like_dom"/>
</dbReference>
<keyword evidence="3" id="KW-0732">Signal</keyword>
<dbReference type="Pfam" id="PF05826">
    <property type="entry name" value="Phospholip_A2_2"/>
    <property type="match status" value="1"/>
</dbReference>
<feature type="chain" id="PRO_5042834821" description="Phospholipase A2-like central domain-containing protein" evidence="3">
    <location>
        <begin position="20"/>
        <end position="221"/>
    </location>
</feature>